<feature type="region of interest" description="Disordered" evidence="1">
    <location>
        <begin position="77"/>
        <end position="97"/>
    </location>
</feature>
<dbReference type="EMBL" id="BGPR01006691">
    <property type="protein sequence ID" value="GBN21108.1"/>
    <property type="molecule type" value="Genomic_DNA"/>
</dbReference>
<protein>
    <submittedName>
        <fullName evidence="2">Uncharacterized protein</fullName>
    </submittedName>
</protein>
<sequence length="97" mass="11548">MICYKHEEKRRHTFNVVPTLHRLVRYPEVRQITFAEEHLREDMETLVQGEAKQCTSQSEFIPLSLWTQFQYWMPSSDSPEHISNGVNLQVRPKYGGR</sequence>
<organism evidence="2 3">
    <name type="scientific">Araneus ventricosus</name>
    <name type="common">Orbweaver spider</name>
    <name type="synonym">Epeira ventricosa</name>
    <dbReference type="NCBI Taxonomy" id="182803"/>
    <lineage>
        <taxon>Eukaryota</taxon>
        <taxon>Metazoa</taxon>
        <taxon>Ecdysozoa</taxon>
        <taxon>Arthropoda</taxon>
        <taxon>Chelicerata</taxon>
        <taxon>Arachnida</taxon>
        <taxon>Araneae</taxon>
        <taxon>Araneomorphae</taxon>
        <taxon>Entelegynae</taxon>
        <taxon>Araneoidea</taxon>
        <taxon>Araneidae</taxon>
        <taxon>Araneus</taxon>
    </lineage>
</organism>
<proteinExistence type="predicted"/>
<dbReference type="AlphaFoldDB" id="A0A4Y2M234"/>
<accession>A0A4Y2M234</accession>
<dbReference type="Proteomes" id="UP000499080">
    <property type="component" value="Unassembled WGS sequence"/>
</dbReference>
<gene>
    <name evidence="2" type="ORF">AVEN_235149_1</name>
</gene>
<comment type="caution">
    <text evidence="2">The sequence shown here is derived from an EMBL/GenBank/DDBJ whole genome shotgun (WGS) entry which is preliminary data.</text>
</comment>
<name>A0A4Y2M234_ARAVE</name>
<evidence type="ECO:0000313" key="2">
    <source>
        <dbReference type="EMBL" id="GBN21108.1"/>
    </source>
</evidence>
<evidence type="ECO:0000256" key="1">
    <source>
        <dbReference type="SAM" id="MobiDB-lite"/>
    </source>
</evidence>
<reference evidence="2 3" key="1">
    <citation type="journal article" date="2019" name="Sci. Rep.">
        <title>Orb-weaving spider Araneus ventricosus genome elucidates the spidroin gene catalogue.</title>
        <authorList>
            <person name="Kono N."/>
            <person name="Nakamura H."/>
            <person name="Ohtoshi R."/>
            <person name="Moran D.A.P."/>
            <person name="Shinohara A."/>
            <person name="Yoshida Y."/>
            <person name="Fujiwara M."/>
            <person name="Mori M."/>
            <person name="Tomita M."/>
            <person name="Arakawa K."/>
        </authorList>
    </citation>
    <scope>NUCLEOTIDE SEQUENCE [LARGE SCALE GENOMIC DNA]</scope>
</reference>
<evidence type="ECO:0000313" key="3">
    <source>
        <dbReference type="Proteomes" id="UP000499080"/>
    </source>
</evidence>
<keyword evidence="3" id="KW-1185">Reference proteome</keyword>